<sequence length="175" mass="20714">MEMRSGLQESWKWWLELSSQTARGGHPYVNTRAEEGMRRLRRVCFGPCVRERDGWVGGQAMSLRRAIARASEVAVPLRKTSKKDQTRLGVYPVPPEANIWWMNRYQVPGGEIKQSFSPYQQKIMWQWLWNAPSRWYWRLSKWAWPVGVPSLTMYIFIYKSCEADVEADIRAKAWW</sequence>
<dbReference type="Proteomes" id="UP001189429">
    <property type="component" value="Unassembled WGS sequence"/>
</dbReference>
<proteinExistence type="predicted"/>
<evidence type="ECO:0000313" key="1">
    <source>
        <dbReference type="EMBL" id="CAK0868010.1"/>
    </source>
</evidence>
<keyword evidence="2" id="KW-1185">Reference proteome</keyword>
<gene>
    <name evidence="1" type="ORF">PCOR1329_LOCUS54808</name>
</gene>
<evidence type="ECO:0000313" key="2">
    <source>
        <dbReference type="Proteomes" id="UP001189429"/>
    </source>
</evidence>
<accession>A0ABN9V578</accession>
<protein>
    <recommendedName>
        <fullName evidence="3">Complex I-B17</fullName>
    </recommendedName>
</protein>
<name>A0ABN9V578_9DINO</name>
<dbReference type="EMBL" id="CAUYUJ010016704">
    <property type="protein sequence ID" value="CAK0868010.1"/>
    <property type="molecule type" value="Genomic_DNA"/>
</dbReference>
<comment type="caution">
    <text evidence="1">The sequence shown here is derived from an EMBL/GenBank/DDBJ whole genome shotgun (WGS) entry which is preliminary data.</text>
</comment>
<reference evidence="1" key="1">
    <citation type="submission" date="2023-10" db="EMBL/GenBank/DDBJ databases">
        <authorList>
            <person name="Chen Y."/>
            <person name="Shah S."/>
            <person name="Dougan E. K."/>
            <person name="Thang M."/>
            <person name="Chan C."/>
        </authorList>
    </citation>
    <scope>NUCLEOTIDE SEQUENCE [LARGE SCALE GENOMIC DNA]</scope>
</reference>
<organism evidence="1 2">
    <name type="scientific">Prorocentrum cordatum</name>
    <dbReference type="NCBI Taxonomy" id="2364126"/>
    <lineage>
        <taxon>Eukaryota</taxon>
        <taxon>Sar</taxon>
        <taxon>Alveolata</taxon>
        <taxon>Dinophyceae</taxon>
        <taxon>Prorocentrales</taxon>
        <taxon>Prorocentraceae</taxon>
        <taxon>Prorocentrum</taxon>
    </lineage>
</organism>
<evidence type="ECO:0008006" key="3">
    <source>
        <dbReference type="Google" id="ProtNLM"/>
    </source>
</evidence>